<proteinExistence type="predicted"/>
<dbReference type="RefSeq" id="WP_219871787.1">
    <property type="nucleotide sequence ID" value="NZ_JAHZIJ010000003.1"/>
</dbReference>
<evidence type="ECO:0000313" key="2">
    <source>
        <dbReference type="Proteomes" id="UP000812277"/>
    </source>
</evidence>
<accession>A0ABS7D3Q0</accession>
<organism evidence="1 2">
    <name type="scientific">Paenibacillus oenotherae</name>
    <dbReference type="NCBI Taxonomy" id="1435645"/>
    <lineage>
        <taxon>Bacteria</taxon>
        <taxon>Bacillati</taxon>
        <taxon>Bacillota</taxon>
        <taxon>Bacilli</taxon>
        <taxon>Bacillales</taxon>
        <taxon>Paenibacillaceae</taxon>
        <taxon>Paenibacillus</taxon>
    </lineage>
</organism>
<evidence type="ECO:0000313" key="1">
    <source>
        <dbReference type="EMBL" id="MBW7474559.1"/>
    </source>
</evidence>
<dbReference type="EMBL" id="JAHZIJ010000003">
    <property type="protein sequence ID" value="MBW7474559.1"/>
    <property type="molecule type" value="Genomic_DNA"/>
</dbReference>
<keyword evidence="2" id="KW-1185">Reference proteome</keyword>
<gene>
    <name evidence="1" type="ORF">K0T92_07360</name>
</gene>
<reference evidence="1 2" key="1">
    <citation type="submission" date="2021-07" db="EMBL/GenBank/DDBJ databases">
        <title>Paenibacillus radiodurans sp. nov., isolated from the southeastern edge of Tengger Desert.</title>
        <authorList>
            <person name="Zhang G."/>
        </authorList>
    </citation>
    <scope>NUCLEOTIDE SEQUENCE [LARGE SCALE GENOMIC DNA]</scope>
    <source>
        <strain evidence="1 2">DT7-4</strain>
    </source>
</reference>
<comment type="caution">
    <text evidence="1">The sequence shown here is derived from an EMBL/GenBank/DDBJ whole genome shotgun (WGS) entry which is preliminary data.</text>
</comment>
<dbReference type="Proteomes" id="UP000812277">
    <property type="component" value="Unassembled WGS sequence"/>
</dbReference>
<protein>
    <submittedName>
        <fullName evidence="1">Uncharacterized protein</fullName>
    </submittedName>
</protein>
<name>A0ABS7D3Q0_9BACL</name>
<sequence length="132" mass="14347">MMLLNGINVNGFKGDKSAIATAGSNILSTELVLPSPFDTKREIVYKTYADDPGMIYYWDRQVQQPKEIEQPSETTEPSSILDSILDILNPSVGYYPEGVPTPKGPPIGGSGGGSSGFLFPRFPIITIIRLLK</sequence>